<feature type="region of interest" description="Disordered" evidence="1">
    <location>
        <begin position="35"/>
        <end position="87"/>
    </location>
</feature>
<sequence>MSKNQFHLQISIKNGIRTVQRIPSGDFKYTNRTICSQQKQKKQKQQQYQPKQEQPQQQLNISSSSPNRSTNDPKASGKEMPPDREIEEEVEVEEEVMENWQEIDWASDKNFQEVYHRTMFVVEPKKNYLRDFFFFMVVYLLVKFCCSGIKIELGKLAEQWSGEVVQKLYYLDSIPDGGIYRELSFVSGWKEQVEDIDLSTGCWTAKYSYKKLTNYGVVYSPATPKAEAVSLVLNQVQESVLVSIDTTNEIGSHLVVVSKMNHVSIFVRIIFKLLVHFCNIW</sequence>
<evidence type="ECO:0000313" key="3">
    <source>
        <dbReference type="Proteomes" id="UP000076078"/>
    </source>
</evidence>
<keyword evidence="2" id="KW-0378">Hydrolase</keyword>
<name>A0A152A970_TIELA</name>
<keyword evidence="2" id="KW-0547">Nucleotide-binding</keyword>
<keyword evidence="2" id="KW-0347">Helicase</keyword>
<comment type="caution">
    <text evidence="2">The sequence shown here is derived from an EMBL/GenBank/DDBJ whole genome shotgun (WGS) entry which is preliminary data.</text>
</comment>
<keyword evidence="3" id="KW-1185">Reference proteome</keyword>
<dbReference type="GO" id="GO:0004386">
    <property type="term" value="F:helicase activity"/>
    <property type="evidence" value="ECO:0007669"/>
    <property type="project" value="UniProtKB-KW"/>
</dbReference>
<dbReference type="Proteomes" id="UP000076078">
    <property type="component" value="Unassembled WGS sequence"/>
</dbReference>
<feature type="compositionally biased region" description="Basic and acidic residues" evidence="1">
    <location>
        <begin position="75"/>
        <end position="84"/>
    </location>
</feature>
<protein>
    <submittedName>
        <fullName evidence="2">Putative RNA helicase</fullName>
    </submittedName>
</protein>
<dbReference type="EMBL" id="LODT01000001">
    <property type="protein sequence ID" value="KYR02768.1"/>
    <property type="molecule type" value="Genomic_DNA"/>
</dbReference>
<gene>
    <name evidence="2" type="ORF">DLAC_00231</name>
</gene>
<evidence type="ECO:0000256" key="1">
    <source>
        <dbReference type="SAM" id="MobiDB-lite"/>
    </source>
</evidence>
<dbReference type="InParanoid" id="A0A152A970"/>
<keyword evidence="2" id="KW-0067">ATP-binding</keyword>
<organism evidence="2 3">
    <name type="scientific">Tieghemostelium lacteum</name>
    <name type="common">Slime mold</name>
    <name type="synonym">Dictyostelium lacteum</name>
    <dbReference type="NCBI Taxonomy" id="361077"/>
    <lineage>
        <taxon>Eukaryota</taxon>
        <taxon>Amoebozoa</taxon>
        <taxon>Evosea</taxon>
        <taxon>Eumycetozoa</taxon>
        <taxon>Dictyostelia</taxon>
        <taxon>Dictyosteliales</taxon>
        <taxon>Raperosteliaceae</taxon>
        <taxon>Tieghemostelium</taxon>
    </lineage>
</organism>
<feature type="compositionally biased region" description="Low complexity" evidence="1">
    <location>
        <begin position="45"/>
        <end position="58"/>
    </location>
</feature>
<accession>A0A152A970</accession>
<dbReference type="AlphaFoldDB" id="A0A152A970"/>
<feature type="compositionally biased region" description="Polar residues" evidence="1">
    <location>
        <begin position="59"/>
        <end position="73"/>
    </location>
</feature>
<proteinExistence type="predicted"/>
<reference evidence="2 3" key="1">
    <citation type="submission" date="2015-12" db="EMBL/GenBank/DDBJ databases">
        <title>Dictyostelia acquired genes for synthesis and detection of signals that induce cell-type specialization by lateral gene transfer from prokaryotes.</title>
        <authorList>
            <person name="Gloeckner G."/>
            <person name="Schaap P."/>
        </authorList>
    </citation>
    <scope>NUCLEOTIDE SEQUENCE [LARGE SCALE GENOMIC DNA]</scope>
    <source>
        <strain evidence="2 3">TK</strain>
    </source>
</reference>
<evidence type="ECO:0000313" key="2">
    <source>
        <dbReference type="EMBL" id="KYR02768.1"/>
    </source>
</evidence>